<reference evidence="1" key="1">
    <citation type="submission" date="2014-05" db="EMBL/GenBank/DDBJ databases">
        <authorList>
            <person name="Chronopoulou M."/>
        </authorList>
    </citation>
    <scope>NUCLEOTIDE SEQUENCE</scope>
    <source>
        <tissue evidence="1">Whole organism</tissue>
    </source>
</reference>
<organism evidence="1">
    <name type="scientific">Lepeophtheirus salmonis</name>
    <name type="common">Salmon louse</name>
    <name type="synonym">Caligus salmonis</name>
    <dbReference type="NCBI Taxonomy" id="72036"/>
    <lineage>
        <taxon>Eukaryota</taxon>
        <taxon>Metazoa</taxon>
        <taxon>Ecdysozoa</taxon>
        <taxon>Arthropoda</taxon>
        <taxon>Crustacea</taxon>
        <taxon>Multicrustacea</taxon>
        <taxon>Hexanauplia</taxon>
        <taxon>Copepoda</taxon>
        <taxon>Siphonostomatoida</taxon>
        <taxon>Caligidae</taxon>
        <taxon>Lepeophtheirus</taxon>
    </lineage>
</organism>
<protein>
    <submittedName>
        <fullName evidence="1">Uncharacterized protein</fullName>
    </submittedName>
</protein>
<dbReference type="AlphaFoldDB" id="A0A0K2US72"/>
<feature type="non-terminal residue" evidence="1">
    <location>
        <position position="1"/>
    </location>
</feature>
<accession>A0A0K2US72</accession>
<dbReference type="EMBL" id="HACA01023752">
    <property type="protein sequence ID" value="CDW41113.1"/>
    <property type="molecule type" value="Transcribed_RNA"/>
</dbReference>
<proteinExistence type="predicted"/>
<sequence length="56" mass="6304">PLTNWSATSYSRVDLINISSITILVAIFHGLDLQLEHTHNSIDDSWLKIDVLQVSL</sequence>
<name>A0A0K2US72_LEPSM</name>
<evidence type="ECO:0000313" key="1">
    <source>
        <dbReference type="EMBL" id="CDW41113.1"/>
    </source>
</evidence>